<feature type="domain" description="UmuC" evidence="3">
    <location>
        <begin position="252"/>
        <end position="312"/>
    </location>
</feature>
<dbReference type="GO" id="GO:0006281">
    <property type="term" value="P:DNA repair"/>
    <property type="evidence" value="ECO:0007669"/>
    <property type="project" value="InterPro"/>
</dbReference>
<dbReference type="AlphaFoldDB" id="A0A0F6VZP2"/>
<evidence type="ECO:0000313" key="5">
    <source>
        <dbReference type="Proteomes" id="UP000034883"/>
    </source>
</evidence>
<dbReference type="InterPro" id="IPR001126">
    <property type="entry name" value="UmuC"/>
</dbReference>
<gene>
    <name evidence="4" type="ORF">DB32_000689</name>
</gene>
<dbReference type="PROSITE" id="PS50173">
    <property type="entry name" value="UMUC"/>
    <property type="match status" value="1"/>
</dbReference>
<dbReference type="PANTHER" id="PTHR35580:SF1">
    <property type="entry name" value="PHYTASE-LIKE DOMAIN-CONTAINING PROTEIN"/>
    <property type="match status" value="1"/>
</dbReference>
<dbReference type="STRING" id="927083.DB32_000689"/>
<feature type="signal peptide" evidence="2">
    <location>
        <begin position="1"/>
        <end position="20"/>
    </location>
</feature>
<keyword evidence="5" id="KW-1185">Reference proteome</keyword>
<dbReference type="InterPro" id="IPR052918">
    <property type="entry name" value="Motility_Chemotaxis_Reg"/>
</dbReference>
<protein>
    <recommendedName>
        <fullName evidence="3">UmuC domain-containing protein</fullName>
    </recommendedName>
</protein>
<reference evidence="4 5" key="1">
    <citation type="submission" date="2015-03" db="EMBL/GenBank/DDBJ databases">
        <title>Genome assembly of Sandaracinus amylolyticus DSM 53668.</title>
        <authorList>
            <person name="Sharma G."/>
            <person name="Subramanian S."/>
        </authorList>
    </citation>
    <scope>NUCLEOTIDE SEQUENCE [LARGE SCALE GENOMIC DNA]</scope>
    <source>
        <strain evidence="4 5">DSM 53668</strain>
    </source>
</reference>
<organism evidence="4 5">
    <name type="scientific">Sandaracinus amylolyticus</name>
    <dbReference type="NCBI Taxonomy" id="927083"/>
    <lineage>
        <taxon>Bacteria</taxon>
        <taxon>Pseudomonadati</taxon>
        <taxon>Myxococcota</taxon>
        <taxon>Polyangia</taxon>
        <taxon>Polyangiales</taxon>
        <taxon>Sandaracinaceae</taxon>
        <taxon>Sandaracinus</taxon>
    </lineage>
</organism>
<keyword evidence="2" id="KW-0732">Signal</keyword>
<evidence type="ECO:0000259" key="3">
    <source>
        <dbReference type="PROSITE" id="PS50173"/>
    </source>
</evidence>
<dbReference type="RefSeq" id="WP_053230989.1">
    <property type="nucleotide sequence ID" value="NZ_CP011125.1"/>
</dbReference>
<dbReference type="OrthoDB" id="5522807at2"/>
<evidence type="ECO:0000313" key="4">
    <source>
        <dbReference type="EMBL" id="AKF03540.1"/>
    </source>
</evidence>
<feature type="chain" id="PRO_5002511737" description="UmuC domain-containing protein" evidence="2">
    <location>
        <begin position="21"/>
        <end position="565"/>
    </location>
</feature>
<dbReference type="SUPFAM" id="SSF101898">
    <property type="entry name" value="NHL repeat"/>
    <property type="match status" value="1"/>
</dbReference>
<feature type="region of interest" description="Disordered" evidence="1">
    <location>
        <begin position="28"/>
        <end position="55"/>
    </location>
</feature>
<dbReference type="Gene3D" id="2.80.10.50">
    <property type="match status" value="1"/>
</dbReference>
<proteinExistence type="predicted"/>
<dbReference type="KEGG" id="samy:DB32_000689"/>
<accession>A0A0F6VZP2</accession>
<dbReference type="EMBL" id="CP011125">
    <property type="protein sequence ID" value="AKF03540.1"/>
    <property type="molecule type" value="Genomic_DNA"/>
</dbReference>
<dbReference type="PANTHER" id="PTHR35580">
    <property type="entry name" value="CELL SURFACE GLYCOPROTEIN (S-LAYER PROTEIN)-LIKE PROTEIN"/>
    <property type="match status" value="1"/>
</dbReference>
<evidence type="ECO:0000256" key="2">
    <source>
        <dbReference type="SAM" id="SignalP"/>
    </source>
</evidence>
<sequence>MIQLRRLVLLATLIAPAACAGPSAPPALVDDGGTMPTSDAGAPPVPTDDAQIVDPDAGAPIATRSLALRNAGWGRGALVVEGHPPCDAECTLAIPEGETVTITAQPGYGQRADAWGDECAAAEPGGTCTITMDVDRTASVEWTGGAAVAARVIGGAGVQQVVDVDVASDGDLVLAVEIEGATTLSDGETRVAYGPSDCLVVRVSSDASTVRWVARTRGGGREECEDLALGEDDDVFVVGMVTGAFSMGAEAFTAADFDAFAARIDASGEVLWATRMPSLAAGAEATLDLVVHDDGHVYASGYAATGAGMRAAYFVIDAADGTATTHSLGGTGSAYALAIELAPDGDLYLAGNFAYELGSPAVLNAPDDSDAFVLRMSTEGAIAWARKLSGSGQDEVLDVAVDDDGNVYAVGIFEGTITLPARPAATTSLGSIDWLVTSFDAAGAPRWSRSGGGPGVDVVNRIVWAQGDLYVAGQWEGTATNPATTATSSGHADAYVVRFASTGNGGRFVRYFQAEGDEWIGGLAVRGDRMIVVGHFDGTSQLGMPADATPFVSLNRDGLVYLGGS</sequence>
<name>A0A0F6VZP2_9BACT</name>
<dbReference type="Proteomes" id="UP000034883">
    <property type="component" value="Chromosome"/>
</dbReference>
<evidence type="ECO:0000256" key="1">
    <source>
        <dbReference type="SAM" id="MobiDB-lite"/>
    </source>
</evidence>